<feature type="active site" evidence="12">
    <location>
        <position position="334"/>
    </location>
</feature>
<feature type="binding site" evidence="12">
    <location>
        <position position="293"/>
    </location>
    <ligand>
        <name>L-glutamine</name>
        <dbReference type="ChEBI" id="CHEBI:58359"/>
    </ligand>
</feature>
<gene>
    <name evidence="12" type="primary">carA</name>
    <name evidence="14" type="ORF">EF807_04275</name>
</gene>
<dbReference type="Gene3D" id="3.40.50.880">
    <property type="match status" value="1"/>
</dbReference>
<feature type="region of interest" description="CPSase" evidence="12">
    <location>
        <begin position="1"/>
        <end position="172"/>
    </location>
</feature>
<keyword evidence="7 12" id="KW-0067">ATP-binding</keyword>
<dbReference type="GO" id="GO:0006207">
    <property type="term" value="P:'de novo' pyrimidine nucleobase biosynthetic process"/>
    <property type="evidence" value="ECO:0007669"/>
    <property type="project" value="InterPro"/>
</dbReference>
<comment type="catalytic activity">
    <reaction evidence="10 12">
        <text>hydrogencarbonate + L-glutamine + 2 ATP + H2O = carbamoyl phosphate + L-glutamate + 2 ADP + phosphate + 2 H(+)</text>
        <dbReference type="Rhea" id="RHEA:18633"/>
        <dbReference type="ChEBI" id="CHEBI:15377"/>
        <dbReference type="ChEBI" id="CHEBI:15378"/>
        <dbReference type="ChEBI" id="CHEBI:17544"/>
        <dbReference type="ChEBI" id="CHEBI:29985"/>
        <dbReference type="ChEBI" id="CHEBI:30616"/>
        <dbReference type="ChEBI" id="CHEBI:43474"/>
        <dbReference type="ChEBI" id="CHEBI:58228"/>
        <dbReference type="ChEBI" id="CHEBI:58359"/>
        <dbReference type="ChEBI" id="CHEBI:456216"/>
        <dbReference type="EC" id="6.3.5.5"/>
    </reaction>
</comment>
<evidence type="ECO:0000256" key="11">
    <source>
        <dbReference type="ARBA" id="ARBA00049285"/>
    </source>
</evidence>
<evidence type="ECO:0000256" key="3">
    <source>
        <dbReference type="ARBA" id="ARBA00007800"/>
    </source>
</evidence>
<feature type="binding site" evidence="12">
    <location>
        <position position="249"/>
    </location>
    <ligand>
        <name>L-glutamine</name>
        <dbReference type="ChEBI" id="CHEBI:58359"/>
    </ligand>
</feature>
<dbReference type="AlphaFoldDB" id="A0A520KXY3"/>
<dbReference type="InterPro" id="IPR050472">
    <property type="entry name" value="Anth_synth/Amidotransfase"/>
</dbReference>
<feature type="binding site" evidence="12">
    <location>
        <position position="292"/>
    </location>
    <ligand>
        <name>L-glutamine</name>
        <dbReference type="ChEBI" id="CHEBI:58359"/>
    </ligand>
</feature>
<evidence type="ECO:0000256" key="1">
    <source>
        <dbReference type="ARBA" id="ARBA00004812"/>
    </source>
</evidence>
<evidence type="ECO:0000256" key="12">
    <source>
        <dbReference type="HAMAP-Rule" id="MF_01209"/>
    </source>
</evidence>
<dbReference type="GO" id="GO:0006526">
    <property type="term" value="P:L-arginine biosynthetic process"/>
    <property type="evidence" value="ECO:0007669"/>
    <property type="project" value="UniProtKB-UniRule"/>
</dbReference>
<dbReference type="InterPro" id="IPR036480">
    <property type="entry name" value="CarbP_synth_ssu_N_sf"/>
</dbReference>
<dbReference type="Pfam" id="PF00988">
    <property type="entry name" value="CPSase_sm_chain"/>
    <property type="match status" value="1"/>
</dbReference>
<dbReference type="FunFam" id="3.50.30.20:FF:000001">
    <property type="entry name" value="Carbamoyl-phosphate synthase small chain"/>
    <property type="match status" value="1"/>
</dbReference>
<dbReference type="SMART" id="SM01097">
    <property type="entry name" value="CPSase_sm_chain"/>
    <property type="match status" value="1"/>
</dbReference>
<organism evidence="14 15">
    <name type="scientific">Candidatus Methanolliviera hydrocarbonicum</name>
    <dbReference type="NCBI Taxonomy" id="2491085"/>
    <lineage>
        <taxon>Archaea</taxon>
        <taxon>Methanobacteriati</taxon>
        <taxon>Methanobacteriota</taxon>
        <taxon>Candidatus Methanoliparia</taxon>
        <taxon>Candidatus Methanoliparales</taxon>
        <taxon>Candidatus Methanollivieraceae</taxon>
        <taxon>Candidatus Methanolliviera</taxon>
    </lineage>
</organism>
<keyword evidence="5 12" id="KW-0436">Ligase</keyword>
<dbReference type="UniPathway" id="UPA00070">
    <property type="reaction ID" value="UER00115"/>
</dbReference>
<dbReference type="GO" id="GO:0006541">
    <property type="term" value="P:glutamine metabolic process"/>
    <property type="evidence" value="ECO:0007669"/>
    <property type="project" value="InterPro"/>
</dbReference>
<feature type="binding site" evidence="12">
    <location>
        <position position="45"/>
    </location>
    <ligand>
        <name>L-glutamine</name>
        <dbReference type="ChEBI" id="CHEBI:58359"/>
    </ligand>
</feature>
<evidence type="ECO:0000256" key="9">
    <source>
        <dbReference type="ARBA" id="ARBA00022975"/>
    </source>
</evidence>
<evidence type="ECO:0000313" key="15">
    <source>
        <dbReference type="Proteomes" id="UP000320766"/>
    </source>
</evidence>
<evidence type="ECO:0000256" key="2">
    <source>
        <dbReference type="ARBA" id="ARBA00005077"/>
    </source>
</evidence>
<dbReference type="InterPro" id="IPR002474">
    <property type="entry name" value="CarbamoylP_synth_ssu_N"/>
</dbReference>
<dbReference type="GO" id="GO:0004359">
    <property type="term" value="F:glutaminase activity"/>
    <property type="evidence" value="ECO:0007669"/>
    <property type="project" value="RHEA"/>
</dbReference>
<dbReference type="Gene3D" id="3.50.30.20">
    <property type="entry name" value="Carbamoyl-phosphate synthase small subunit, N-terminal domain"/>
    <property type="match status" value="1"/>
</dbReference>
<reference evidence="14 15" key="1">
    <citation type="journal article" date="2019" name="Nat. Microbiol.">
        <title>Wide diversity of methane and short-chain alkane metabolisms in uncultured archaea.</title>
        <authorList>
            <person name="Borrel G."/>
            <person name="Adam P.S."/>
            <person name="McKay L.J."/>
            <person name="Chen L.X."/>
            <person name="Sierra-Garcia I.N."/>
            <person name="Sieber C.M."/>
            <person name="Letourneur Q."/>
            <person name="Ghozlane A."/>
            <person name="Andersen G.L."/>
            <person name="Li W.J."/>
            <person name="Hallam S.J."/>
            <person name="Muyzer G."/>
            <person name="de Oliveira V.M."/>
            <person name="Inskeep W.P."/>
            <person name="Banfield J.F."/>
            <person name="Gribaldo S."/>
        </authorList>
    </citation>
    <scope>NUCLEOTIDE SEQUENCE [LARGE SCALE GENOMIC DNA]</scope>
    <source>
        <strain evidence="14">NM1b</strain>
    </source>
</reference>
<evidence type="ECO:0000259" key="13">
    <source>
        <dbReference type="SMART" id="SM01097"/>
    </source>
</evidence>
<dbReference type="EC" id="6.3.5.5" evidence="12"/>
<feature type="binding site" evidence="12">
    <location>
        <position position="221"/>
    </location>
    <ligand>
        <name>L-glutamine</name>
        <dbReference type="ChEBI" id="CHEBI:58359"/>
    </ligand>
</feature>
<dbReference type="GO" id="GO:0004088">
    <property type="term" value="F:carbamoyl-phosphate synthase (glutamine-hydrolyzing) activity"/>
    <property type="evidence" value="ECO:0007669"/>
    <property type="project" value="UniProtKB-UniRule"/>
</dbReference>
<keyword evidence="8 12" id="KW-0315">Glutamine amidotransferase</keyword>
<comment type="pathway">
    <text evidence="1 12">Pyrimidine metabolism; UMP biosynthesis via de novo pathway; (S)-dihydroorotate from bicarbonate: step 1/3.</text>
</comment>
<dbReference type="Proteomes" id="UP000320766">
    <property type="component" value="Unassembled WGS sequence"/>
</dbReference>
<dbReference type="SUPFAM" id="SSF52317">
    <property type="entry name" value="Class I glutamine amidotransferase-like"/>
    <property type="match status" value="1"/>
</dbReference>
<dbReference type="GO" id="GO:0005524">
    <property type="term" value="F:ATP binding"/>
    <property type="evidence" value="ECO:0007669"/>
    <property type="project" value="UniProtKB-UniRule"/>
</dbReference>
<evidence type="ECO:0000256" key="7">
    <source>
        <dbReference type="ARBA" id="ARBA00022840"/>
    </source>
</evidence>
<feature type="binding site" evidence="12">
    <location>
        <position position="290"/>
    </location>
    <ligand>
        <name>L-glutamine</name>
        <dbReference type="ChEBI" id="CHEBI:58359"/>
    </ligand>
</feature>
<dbReference type="PANTHER" id="PTHR43418:SF7">
    <property type="entry name" value="CARBAMOYL-PHOSPHATE SYNTHASE SMALL CHAIN"/>
    <property type="match status" value="1"/>
</dbReference>
<dbReference type="HAMAP" id="MF_01209">
    <property type="entry name" value="CPSase_S_chain"/>
    <property type="match status" value="1"/>
</dbReference>
<feature type="binding site" evidence="12">
    <location>
        <position position="252"/>
    </location>
    <ligand>
        <name>L-glutamine</name>
        <dbReference type="ChEBI" id="CHEBI:58359"/>
    </ligand>
</feature>
<dbReference type="PRINTS" id="PR00097">
    <property type="entry name" value="ANTSNTHASEII"/>
</dbReference>
<keyword evidence="9 12" id="KW-0665">Pyrimidine biosynthesis</keyword>
<comment type="pathway">
    <text evidence="2 12">Amino-acid biosynthesis; L-arginine biosynthesis; carbamoyl phosphate from bicarbonate: step 1/1.</text>
</comment>
<comment type="similarity">
    <text evidence="3 12">Belongs to the CarA family.</text>
</comment>
<dbReference type="UniPathway" id="UPA00068">
    <property type="reaction ID" value="UER00171"/>
</dbReference>
<dbReference type="EMBL" id="RXIL01000070">
    <property type="protein sequence ID" value="RZN69680.1"/>
    <property type="molecule type" value="Genomic_DNA"/>
</dbReference>
<comment type="caution">
    <text evidence="14">The sequence shown here is derived from an EMBL/GenBank/DDBJ whole genome shotgun (WGS) entry which is preliminary data.</text>
</comment>
<dbReference type="NCBIfam" id="NF009475">
    <property type="entry name" value="PRK12838.1"/>
    <property type="match status" value="1"/>
</dbReference>
<dbReference type="CDD" id="cd01744">
    <property type="entry name" value="GATase1_CPSase"/>
    <property type="match status" value="1"/>
</dbReference>
<dbReference type="SUPFAM" id="SSF52021">
    <property type="entry name" value="Carbamoyl phosphate synthetase, small subunit N-terminal domain"/>
    <property type="match status" value="1"/>
</dbReference>
<name>A0A520KXY3_9EURY</name>
<accession>A0A520KXY3</accession>
<dbReference type="PANTHER" id="PTHR43418">
    <property type="entry name" value="MULTIFUNCTIONAL TRYPTOPHAN BIOSYNTHESIS PROTEIN-RELATED"/>
    <property type="match status" value="1"/>
</dbReference>
<keyword evidence="6 12" id="KW-0547">Nucleotide-binding</keyword>
<dbReference type="GO" id="GO:0044205">
    <property type="term" value="P:'de novo' UMP biosynthetic process"/>
    <property type="evidence" value="ECO:0007669"/>
    <property type="project" value="UniProtKB-UniRule"/>
</dbReference>
<comment type="subunit">
    <text evidence="12">Composed of two chains; the small (or glutamine) chain promotes the hydrolysis of glutamine to ammonia, which is used by the large (or ammonia) chain to synthesize carbamoyl phosphate. Tetramer of heterodimers (alpha,beta)4.</text>
</comment>
<evidence type="ECO:0000256" key="8">
    <source>
        <dbReference type="ARBA" id="ARBA00022962"/>
    </source>
</evidence>
<dbReference type="InterPro" id="IPR029062">
    <property type="entry name" value="Class_I_gatase-like"/>
</dbReference>
<dbReference type="PRINTS" id="PR00099">
    <property type="entry name" value="CPSGATASE"/>
</dbReference>
<evidence type="ECO:0000256" key="10">
    <source>
        <dbReference type="ARBA" id="ARBA00048816"/>
    </source>
</evidence>
<evidence type="ECO:0000313" key="14">
    <source>
        <dbReference type="EMBL" id="RZN69680.1"/>
    </source>
</evidence>
<feature type="active site" description="Nucleophile" evidence="12">
    <location>
        <position position="248"/>
    </location>
</feature>
<evidence type="ECO:0000256" key="5">
    <source>
        <dbReference type="ARBA" id="ARBA00022598"/>
    </source>
</evidence>
<keyword evidence="4 12" id="KW-0055">Arginine biosynthesis</keyword>
<sequence>MNAILALEDGTVLRGKGFGCERLVLGELVFATPMTGYEESLTDPSYKGQILMFTYPLIGNYGISKETFQSDGMKAEGMVVREYCKTPSHYKSLLTLEEFLREEEKSGISEIDTRMLTIKMRRYGTMRASLAVGEYEEEEVLESAKASPEIEQLDLIEKVTCNRPYRLKGIGKRVAVLDLGIKKSILSSLKRRGFDIFVFPYKTRVEEIENCEPDALFLSNGPGDPKRAKHAIEIVKHFLGTIPLFGICFGHQIISLGMGADTYKLKFGHRGANHPVKNLENGNVNITSQNHGFAVDVHSLNQKTKITEINANDGTVEGVKNDYYGVLTTQYHPEAFSGPRDTEKTFFDELKKRLS</sequence>
<protein>
    <recommendedName>
        <fullName evidence="12">Carbamoyl phosphate synthase small chain</fullName>
        <ecNumber evidence="12">6.3.5.5</ecNumber>
    </recommendedName>
    <alternativeName>
        <fullName evidence="12">Carbamoyl phosphate synthetase glutamine chain</fullName>
    </alternativeName>
</protein>
<dbReference type="PROSITE" id="PS51273">
    <property type="entry name" value="GATASE_TYPE_1"/>
    <property type="match status" value="1"/>
</dbReference>
<evidence type="ECO:0000256" key="6">
    <source>
        <dbReference type="ARBA" id="ARBA00022741"/>
    </source>
</evidence>
<keyword evidence="12" id="KW-0028">Amino-acid biosynthesis</keyword>
<feature type="active site" evidence="12">
    <location>
        <position position="332"/>
    </location>
</feature>
<dbReference type="NCBIfam" id="TIGR01368">
    <property type="entry name" value="CPSaseIIsmall"/>
    <property type="match status" value="1"/>
</dbReference>
<evidence type="ECO:0000256" key="4">
    <source>
        <dbReference type="ARBA" id="ARBA00022571"/>
    </source>
</evidence>
<dbReference type="InterPro" id="IPR017926">
    <property type="entry name" value="GATASE"/>
</dbReference>
<dbReference type="Pfam" id="PF00117">
    <property type="entry name" value="GATase"/>
    <property type="match status" value="1"/>
</dbReference>
<feature type="domain" description="Carbamoyl-phosphate synthase small subunit N-terminal" evidence="13">
    <location>
        <begin position="1"/>
        <end position="131"/>
    </location>
</feature>
<dbReference type="InterPro" id="IPR006274">
    <property type="entry name" value="CarbamoylP_synth_ssu"/>
</dbReference>
<dbReference type="InterPro" id="IPR035686">
    <property type="entry name" value="CPSase_GATase1"/>
</dbReference>
<comment type="function">
    <text evidence="12">Small subunit of the glutamine-dependent carbamoyl phosphate synthetase (CPSase). CPSase catalyzes the formation of carbamoyl phosphate from the ammonia moiety of glutamine, carbonate, and phosphate donated by ATP, constituting the first step of 2 biosynthetic pathways, one leading to arginine and/or urea and the other to pyrimidine nucleotides. The small subunit (glutamine amidotransferase) binds and cleaves glutamine to supply the large subunit with the substrate ammonia.</text>
</comment>
<feature type="binding site" evidence="12">
    <location>
        <position position="223"/>
    </location>
    <ligand>
        <name>L-glutamine</name>
        <dbReference type="ChEBI" id="CHEBI:58359"/>
    </ligand>
</feature>
<dbReference type="PRINTS" id="PR00096">
    <property type="entry name" value="GATASE"/>
</dbReference>
<comment type="catalytic activity">
    <reaction evidence="11 12">
        <text>L-glutamine + H2O = L-glutamate + NH4(+)</text>
        <dbReference type="Rhea" id="RHEA:15889"/>
        <dbReference type="ChEBI" id="CHEBI:15377"/>
        <dbReference type="ChEBI" id="CHEBI:28938"/>
        <dbReference type="ChEBI" id="CHEBI:29985"/>
        <dbReference type="ChEBI" id="CHEBI:58359"/>
    </reaction>
</comment>
<proteinExistence type="inferred from homology"/>